<dbReference type="AlphaFoldDB" id="A0A6N8ELA4"/>
<dbReference type="EMBL" id="WNKT01000076">
    <property type="protein sequence ID" value="MTW23114.1"/>
    <property type="molecule type" value="Genomic_DNA"/>
</dbReference>
<sequence>MNTYIPCFSPALDSHASGFTLIEMMVTIAVAAILLSIAAPSFQSMIERARVKSLAEIIYSNLQFAKGESLKGMQSTNENVLVTFKKDASPQCFGMIRGNVACDCSANPTDCEIGGSERKITFTNTEFPGAFIAGSGDETIQFDSIRGTATNGTIEVQSRSTNSLKLNVKISVIGRIIICVPSDGNSISGYQGC</sequence>
<dbReference type="InterPro" id="IPR045584">
    <property type="entry name" value="Pilin-like"/>
</dbReference>
<feature type="transmembrane region" description="Helical" evidence="1">
    <location>
        <begin position="20"/>
        <end position="42"/>
    </location>
</feature>
<evidence type="ECO:0000313" key="2">
    <source>
        <dbReference type="EMBL" id="MTW23114.1"/>
    </source>
</evidence>
<dbReference type="NCBIfam" id="TIGR02532">
    <property type="entry name" value="IV_pilin_GFxxxE"/>
    <property type="match status" value="1"/>
</dbReference>
<keyword evidence="1" id="KW-0472">Membrane</keyword>
<keyword evidence="1" id="KW-0812">Transmembrane</keyword>
<protein>
    <submittedName>
        <fullName evidence="2">Prepilin-type N-terminal cleavage/methylation domain-containing protein</fullName>
    </submittedName>
</protein>
<dbReference type="OrthoDB" id="6880007at2"/>
<dbReference type="InterPro" id="IPR012902">
    <property type="entry name" value="N_methyl_site"/>
</dbReference>
<gene>
    <name evidence="2" type="ORF">GJ668_18915</name>
</gene>
<dbReference type="Gene3D" id="3.30.700.10">
    <property type="entry name" value="Glycoprotein, Type 4 Pilin"/>
    <property type="match status" value="1"/>
</dbReference>
<accession>A0A6N8ELA4</accession>
<dbReference type="PROSITE" id="PS00409">
    <property type="entry name" value="PROKAR_NTER_METHYL"/>
    <property type="match status" value="1"/>
</dbReference>
<dbReference type="Proteomes" id="UP000434044">
    <property type="component" value="Unassembled WGS sequence"/>
</dbReference>
<organism evidence="2 3">
    <name type="scientific">Allochromatium palmeri</name>
    <dbReference type="NCBI Taxonomy" id="231048"/>
    <lineage>
        <taxon>Bacteria</taxon>
        <taxon>Pseudomonadati</taxon>
        <taxon>Pseudomonadota</taxon>
        <taxon>Gammaproteobacteria</taxon>
        <taxon>Chromatiales</taxon>
        <taxon>Chromatiaceae</taxon>
        <taxon>Allochromatium</taxon>
    </lineage>
</organism>
<evidence type="ECO:0000256" key="1">
    <source>
        <dbReference type="SAM" id="Phobius"/>
    </source>
</evidence>
<dbReference type="RefSeq" id="WP_155451657.1">
    <property type="nucleotide sequence ID" value="NZ_WNKT01000076.1"/>
</dbReference>
<name>A0A6N8ELA4_9GAMM</name>
<comment type="caution">
    <text evidence="2">The sequence shown here is derived from an EMBL/GenBank/DDBJ whole genome shotgun (WGS) entry which is preliminary data.</text>
</comment>
<keyword evidence="1" id="KW-1133">Transmembrane helix</keyword>
<reference evidence="2 3" key="1">
    <citation type="submission" date="2019-11" db="EMBL/GenBank/DDBJ databases">
        <title>Whole-genome sequence of the anaerobic purple sulfur bacterium Allochromatium palmeri DSM 15591.</title>
        <authorList>
            <person name="Kyndt J.A."/>
            <person name="Meyer T.E."/>
        </authorList>
    </citation>
    <scope>NUCLEOTIDE SEQUENCE [LARGE SCALE GENOMIC DNA]</scope>
    <source>
        <strain evidence="2 3">DSM 15591</strain>
    </source>
</reference>
<dbReference type="Pfam" id="PF07963">
    <property type="entry name" value="N_methyl"/>
    <property type="match status" value="1"/>
</dbReference>
<proteinExistence type="predicted"/>
<keyword evidence="3" id="KW-1185">Reference proteome</keyword>
<dbReference type="SUPFAM" id="SSF54523">
    <property type="entry name" value="Pili subunits"/>
    <property type="match status" value="1"/>
</dbReference>
<evidence type="ECO:0000313" key="3">
    <source>
        <dbReference type="Proteomes" id="UP000434044"/>
    </source>
</evidence>